<sequence length="280" mass="30515">MASRIQISLFKFEVKMKAGSTDIPSSLKAYRGGGSVTQRGLEELEGRYSFQRDGPHIEGPAGVPSCSLNITQMAISSEPVEKLFLCGHSACTLGNADHDYKVLIFGGFGGHRHAAAVVGSKIYVFAGLTDNAISSSLHVLDIDNLQWKELSVSGEWPCARHSHSMVAYGSQIYMFGGYNGKKILGDLYSFDVHKCLWKKEEVAGKSPHARFSHSMFLYKNYLGVIGGCPVGQHDQVLALLDLQLHVWKYVKLNSMSEELILRCTANVVGNDLVMIGGGTA</sequence>
<keyword evidence="2" id="KW-0677">Repeat</keyword>
<dbReference type="InterPro" id="IPR015915">
    <property type="entry name" value="Kelch-typ_b-propeller"/>
</dbReference>
<keyword evidence="1" id="KW-0880">Kelch repeat</keyword>
<dbReference type="AlphaFoldDB" id="A0AA39VFZ9"/>
<dbReference type="Proteomes" id="UP001168877">
    <property type="component" value="Unassembled WGS sequence"/>
</dbReference>
<protein>
    <submittedName>
        <fullName evidence="3">Uncharacterized protein</fullName>
    </submittedName>
</protein>
<reference evidence="3" key="2">
    <citation type="submission" date="2023-06" db="EMBL/GenBank/DDBJ databases">
        <authorList>
            <person name="Swenson N.G."/>
            <person name="Wegrzyn J.L."/>
            <person name="Mcevoy S.L."/>
        </authorList>
    </citation>
    <scope>NUCLEOTIDE SEQUENCE</scope>
    <source>
        <strain evidence="3">NS2018</strain>
        <tissue evidence="3">Leaf</tissue>
    </source>
</reference>
<dbReference type="Gene3D" id="2.120.10.80">
    <property type="entry name" value="Kelch-type beta propeller"/>
    <property type="match status" value="1"/>
</dbReference>
<evidence type="ECO:0000313" key="4">
    <source>
        <dbReference type="Proteomes" id="UP001168877"/>
    </source>
</evidence>
<reference evidence="3" key="1">
    <citation type="journal article" date="2022" name="Plant J.">
        <title>Strategies of tolerance reflected in two North American maple genomes.</title>
        <authorList>
            <person name="McEvoy S.L."/>
            <person name="Sezen U.U."/>
            <person name="Trouern-Trend A."/>
            <person name="McMahon S.M."/>
            <person name="Schaberg P.G."/>
            <person name="Yang J."/>
            <person name="Wegrzyn J.L."/>
            <person name="Swenson N.G."/>
        </authorList>
    </citation>
    <scope>NUCLEOTIDE SEQUENCE</scope>
    <source>
        <strain evidence="3">NS2018</strain>
    </source>
</reference>
<dbReference type="SUPFAM" id="SSF117281">
    <property type="entry name" value="Kelch motif"/>
    <property type="match status" value="1"/>
</dbReference>
<dbReference type="EMBL" id="JAUESC010000385">
    <property type="protein sequence ID" value="KAK0578621.1"/>
    <property type="molecule type" value="Genomic_DNA"/>
</dbReference>
<gene>
    <name evidence="3" type="ORF">LWI29_013299</name>
</gene>
<name>A0AA39VFZ9_ACESA</name>
<evidence type="ECO:0000256" key="1">
    <source>
        <dbReference type="ARBA" id="ARBA00022441"/>
    </source>
</evidence>
<evidence type="ECO:0000256" key="2">
    <source>
        <dbReference type="ARBA" id="ARBA00022737"/>
    </source>
</evidence>
<comment type="caution">
    <text evidence="3">The sequence shown here is derived from an EMBL/GenBank/DDBJ whole genome shotgun (WGS) entry which is preliminary data.</text>
</comment>
<evidence type="ECO:0000313" key="3">
    <source>
        <dbReference type="EMBL" id="KAK0578621.1"/>
    </source>
</evidence>
<dbReference type="Pfam" id="PF24681">
    <property type="entry name" value="Kelch_KLHDC2_KLHL20_DRC7"/>
    <property type="match status" value="1"/>
</dbReference>
<keyword evidence="4" id="KW-1185">Reference proteome</keyword>
<dbReference type="PANTHER" id="PTHR46093">
    <property type="entry name" value="ACYL-COA-BINDING DOMAIN-CONTAINING PROTEIN 5"/>
    <property type="match status" value="1"/>
</dbReference>
<dbReference type="PANTHER" id="PTHR46093:SF18">
    <property type="entry name" value="FIBRONECTIN TYPE-III DOMAIN-CONTAINING PROTEIN"/>
    <property type="match status" value="1"/>
</dbReference>
<proteinExistence type="predicted"/>
<accession>A0AA39VFZ9</accession>
<organism evidence="3 4">
    <name type="scientific">Acer saccharum</name>
    <name type="common">Sugar maple</name>
    <dbReference type="NCBI Taxonomy" id="4024"/>
    <lineage>
        <taxon>Eukaryota</taxon>
        <taxon>Viridiplantae</taxon>
        <taxon>Streptophyta</taxon>
        <taxon>Embryophyta</taxon>
        <taxon>Tracheophyta</taxon>
        <taxon>Spermatophyta</taxon>
        <taxon>Magnoliopsida</taxon>
        <taxon>eudicotyledons</taxon>
        <taxon>Gunneridae</taxon>
        <taxon>Pentapetalae</taxon>
        <taxon>rosids</taxon>
        <taxon>malvids</taxon>
        <taxon>Sapindales</taxon>
        <taxon>Sapindaceae</taxon>
        <taxon>Hippocastanoideae</taxon>
        <taxon>Acereae</taxon>
        <taxon>Acer</taxon>
    </lineage>
</organism>